<feature type="region of interest" description="Disordered" evidence="1">
    <location>
        <begin position="283"/>
        <end position="316"/>
    </location>
</feature>
<dbReference type="InterPro" id="IPR008571">
    <property type="entry name" value="HerA-like"/>
</dbReference>
<dbReference type="PANTHER" id="PTHR42957">
    <property type="entry name" value="HELICASE MJ1565-RELATED"/>
    <property type="match status" value="1"/>
</dbReference>
<name>A0A6N7WFB1_9FIRM</name>
<evidence type="ECO:0000259" key="2">
    <source>
        <dbReference type="Pfam" id="PF01935"/>
    </source>
</evidence>
<gene>
    <name evidence="3" type="ORF">FYJ45_07345</name>
</gene>
<evidence type="ECO:0000256" key="1">
    <source>
        <dbReference type="SAM" id="MobiDB-lite"/>
    </source>
</evidence>
<organism evidence="3 4">
    <name type="scientific">Eisenbergiella porci</name>
    <dbReference type="NCBI Taxonomy" id="2652274"/>
    <lineage>
        <taxon>Bacteria</taxon>
        <taxon>Bacillati</taxon>
        <taxon>Bacillota</taxon>
        <taxon>Clostridia</taxon>
        <taxon>Lachnospirales</taxon>
        <taxon>Lachnospiraceae</taxon>
        <taxon>Eisenbergiella</taxon>
    </lineage>
</organism>
<reference evidence="3 4" key="1">
    <citation type="submission" date="2019-08" db="EMBL/GenBank/DDBJ databases">
        <title>In-depth cultivation of the pig gut microbiome towards novel bacterial diversity and tailored functional studies.</title>
        <authorList>
            <person name="Wylensek D."/>
            <person name="Hitch T.C.A."/>
            <person name="Clavel T."/>
        </authorList>
    </citation>
    <scope>NUCLEOTIDE SEQUENCE [LARGE SCALE GENOMIC DNA]</scope>
    <source>
        <strain evidence="3 4">WCA-389-WT-23B</strain>
    </source>
</reference>
<dbReference type="Pfam" id="PF01935">
    <property type="entry name" value="DUF87"/>
    <property type="match status" value="1"/>
</dbReference>
<dbReference type="SUPFAM" id="SSF52540">
    <property type="entry name" value="P-loop containing nucleoside triphosphate hydrolases"/>
    <property type="match status" value="1"/>
</dbReference>
<evidence type="ECO:0000313" key="4">
    <source>
        <dbReference type="Proteomes" id="UP000436047"/>
    </source>
</evidence>
<keyword evidence="3" id="KW-0547">Nucleotide-binding</keyword>
<keyword evidence="3" id="KW-0067">ATP-binding</keyword>
<dbReference type="Proteomes" id="UP000436047">
    <property type="component" value="Unassembled WGS sequence"/>
</dbReference>
<dbReference type="InterPro" id="IPR002789">
    <property type="entry name" value="HerA_central"/>
</dbReference>
<dbReference type="GeneID" id="86052879"/>
<dbReference type="GO" id="GO:0005524">
    <property type="term" value="F:ATP binding"/>
    <property type="evidence" value="ECO:0007669"/>
    <property type="project" value="UniProtKB-KW"/>
</dbReference>
<feature type="domain" description="Helicase HerA central" evidence="2">
    <location>
        <begin position="480"/>
        <end position="716"/>
    </location>
</feature>
<accession>A0A6N7WFB1</accession>
<feature type="region of interest" description="Disordered" evidence="1">
    <location>
        <begin position="243"/>
        <end position="262"/>
    </location>
</feature>
<sequence>MITDSQMLLQIEATNQFIDKSYLKSLQDYCVQPLDERIKKHNLTRLFHVDKIIYDKDEDINEKLVSIFHSVMPFCKNVVLILKGGIDRVDLYLGIRASQISNAATAGDVFHDSFLGNFPGSSVKNVRSNEISSIFWEEDTDTLITSSLPNVAYINILPSERTNKHGEYVQGLEKFVDTMRGSEYICEILASPIGDREIETRMNGFEELYSALFPFSKKTSSHGHNEGNTLTEGITESISNSISKGLSKATGRSDGHTHGKNSGFNIGMHMLLNFGVMGGTQEGWSTGSNEVSTNTDTKTSTDVFGRQKSTSQTTGTTDNLTVEFRDKSIENLLEKIDRHIKRMKTGSSYGVWEVASYFISKEKKTAAIAANTYRSILLGEETGIEKPNFTLFDSVDEKTKEIEESLIYCEHPIFLVPSFEIPYGKNSVQQLSPTSYINGKELALLLNLPRKSVNGIMVAEMAEFGRNVLANSSQNQRTIQIGNIFHMGQKENAPVILNIDSLTSHCFVTGSTGSGKSNTVYKLIEEVTKVPYQIPFLVIEPAKGEYRNEFRNVLNINLFSTNPQIDQMLKLNPFAFCDGIHILEHLDRLVEIFNGCWEMYAAMPAILKEAIEEAYISKGWDLLNSVFISEGEPVFPTFIDVLQELPKIINSSEYSADTKGDYIGALVTRVNSMTNGIYGQIFCDEFEVDNETLFDESTIIDLSRVGSSETKALIMGILILKLTEHRMVNADSGNSVLKHLTVLEEAHNILKNSKNTQSTAGSNVVSKSVEMIVNSIAEMRTYGEGFVIADQSPTSVDIAAIKNTNTKIIMRLPEEEDCKIAGHSVSLSEQQVEELAKLETGVAVVMQNNWFEPVLSKIKRAAHPFEGYEQPITFKKLKEFRSIVLSALIEQFEISDEQDISKVIRKVENFDILPSKKEEMLRMLKQFNRIMAKGYDSILFGRTMLRLIGCNDAFRRAEKCLRYQEDMDGKLIDSYTEESIAEWYGYIESALPQYISVEDTYQEIVRQYILHSKKFENHAISYSILYRQIYNEIK</sequence>
<dbReference type="Gene3D" id="3.40.50.300">
    <property type="entry name" value="P-loop containing nucleotide triphosphate hydrolases"/>
    <property type="match status" value="2"/>
</dbReference>
<dbReference type="InterPro" id="IPR027417">
    <property type="entry name" value="P-loop_NTPase"/>
</dbReference>
<keyword evidence="4" id="KW-1185">Reference proteome</keyword>
<protein>
    <submittedName>
        <fullName evidence="3">ATP-binding protein</fullName>
    </submittedName>
</protein>
<proteinExistence type="predicted"/>
<dbReference type="PANTHER" id="PTHR42957:SF1">
    <property type="entry name" value="HELICASE MJ1565-RELATED"/>
    <property type="match status" value="1"/>
</dbReference>
<evidence type="ECO:0000313" key="3">
    <source>
        <dbReference type="EMBL" id="MSS88120.1"/>
    </source>
</evidence>
<dbReference type="AlphaFoldDB" id="A0A6N7WFB1"/>
<dbReference type="RefSeq" id="WP_154464084.1">
    <property type="nucleotide sequence ID" value="NZ_JAXDZL010000165.1"/>
</dbReference>
<dbReference type="EMBL" id="VUMI01000009">
    <property type="protein sequence ID" value="MSS88120.1"/>
    <property type="molecule type" value="Genomic_DNA"/>
</dbReference>
<comment type="caution">
    <text evidence="3">The sequence shown here is derived from an EMBL/GenBank/DDBJ whole genome shotgun (WGS) entry which is preliminary data.</text>
</comment>